<accession>A0A7W7Z769</accession>
<evidence type="ECO:0000256" key="3">
    <source>
        <dbReference type="ARBA" id="ARBA00023163"/>
    </source>
</evidence>
<dbReference type="Gene3D" id="1.10.357.10">
    <property type="entry name" value="Tetracycline Repressor, domain 2"/>
    <property type="match status" value="1"/>
</dbReference>
<dbReference type="Pfam" id="PF17932">
    <property type="entry name" value="TetR_C_24"/>
    <property type="match status" value="1"/>
</dbReference>
<dbReference type="InterPro" id="IPR050109">
    <property type="entry name" value="HTH-type_TetR-like_transc_reg"/>
</dbReference>
<evidence type="ECO:0000256" key="4">
    <source>
        <dbReference type="PROSITE-ProRule" id="PRU00335"/>
    </source>
</evidence>
<dbReference type="GO" id="GO:0000976">
    <property type="term" value="F:transcription cis-regulatory region binding"/>
    <property type="evidence" value="ECO:0007669"/>
    <property type="project" value="TreeGrafter"/>
</dbReference>
<dbReference type="Gene3D" id="1.10.10.60">
    <property type="entry name" value="Homeodomain-like"/>
    <property type="match status" value="1"/>
</dbReference>
<name>A0A7W7Z769_9BRAD</name>
<dbReference type="InterPro" id="IPR041490">
    <property type="entry name" value="KstR2_TetR_C"/>
</dbReference>
<feature type="domain" description="HTH tetR-type" evidence="5">
    <location>
        <begin position="10"/>
        <end position="70"/>
    </location>
</feature>
<keyword evidence="2 4" id="KW-0238">DNA-binding</keyword>
<dbReference type="PROSITE" id="PS50977">
    <property type="entry name" value="HTH_TETR_2"/>
    <property type="match status" value="1"/>
</dbReference>
<dbReference type="InterPro" id="IPR001647">
    <property type="entry name" value="HTH_TetR"/>
</dbReference>
<dbReference type="FunFam" id="1.10.10.60:FF:000141">
    <property type="entry name" value="TetR family transcriptional regulator"/>
    <property type="match status" value="1"/>
</dbReference>
<evidence type="ECO:0000256" key="2">
    <source>
        <dbReference type="ARBA" id="ARBA00023125"/>
    </source>
</evidence>
<dbReference type="AlphaFoldDB" id="A0A7W7Z769"/>
<dbReference type="Proteomes" id="UP000542353">
    <property type="component" value="Unassembled WGS sequence"/>
</dbReference>
<dbReference type="PRINTS" id="PR00455">
    <property type="entry name" value="HTHTETR"/>
</dbReference>
<proteinExistence type="predicted"/>
<keyword evidence="7" id="KW-1185">Reference proteome</keyword>
<dbReference type="GO" id="GO:0003700">
    <property type="term" value="F:DNA-binding transcription factor activity"/>
    <property type="evidence" value="ECO:0007669"/>
    <property type="project" value="TreeGrafter"/>
</dbReference>
<evidence type="ECO:0000259" key="5">
    <source>
        <dbReference type="PROSITE" id="PS50977"/>
    </source>
</evidence>
<keyword evidence="3" id="KW-0804">Transcription</keyword>
<organism evidence="6 7">
    <name type="scientific">Rhodopseudomonas rhenobacensis</name>
    <dbReference type="NCBI Taxonomy" id="87461"/>
    <lineage>
        <taxon>Bacteria</taxon>
        <taxon>Pseudomonadati</taxon>
        <taxon>Pseudomonadota</taxon>
        <taxon>Alphaproteobacteria</taxon>
        <taxon>Hyphomicrobiales</taxon>
        <taxon>Nitrobacteraceae</taxon>
        <taxon>Rhodopseudomonas</taxon>
    </lineage>
</organism>
<evidence type="ECO:0000313" key="7">
    <source>
        <dbReference type="Proteomes" id="UP000542353"/>
    </source>
</evidence>
<gene>
    <name evidence="6" type="ORF">HNR60_004077</name>
</gene>
<dbReference type="SUPFAM" id="SSF46689">
    <property type="entry name" value="Homeodomain-like"/>
    <property type="match status" value="1"/>
</dbReference>
<reference evidence="6 7" key="1">
    <citation type="submission" date="2020-08" db="EMBL/GenBank/DDBJ databases">
        <title>Genomic Encyclopedia of Type Strains, Phase IV (KMG-IV): sequencing the most valuable type-strain genomes for metagenomic binning, comparative biology and taxonomic classification.</title>
        <authorList>
            <person name="Goeker M."/>
        </authorList>
    </citation>
    <scope>NUCLEOTIDE SEQUENCE [LARGE SCALE GENOMIC DNA]</scope>
    <source>
        <strain evidence="6 7">DSM 12706</strain>
    </source>
</reference>
<dbReference type="InterPro" id="IPR009057">
    <property type="entry name" value="Homeodomain-like_sf"/>
</dbReference>
<dbReference type="SUPFAM" id="SSF48498">
    <property type="entry name" value="Tetracyclin repressor-like, C-terminal domain"/>
    <property type="match status" value="1"/>
</dbReference>
<dbReference type="EMBL" id="JACHIH010000033">
    <property type="protein sequence ID" value="MBB5049301.1"/>
    <property type="molecule type" value="Genomic_DNA"/>
</dbReference>
<feature type="DNA-binding region" description="H-T-H motif" evidence="4">
    <location>
        <begin position="33"/>
        <end position="52"/>
    </location>
</feature>
<sequence>MARPRATNYDDKRRAILERSAELFSEYGYDRASMNKIAEACGVSKANLYHYYKDKDELLFDVIRSHLEALLAVVKAAQRPELPPDAQLRELVAALLEAYRDADAQHNVQISSLRFLSPPRQTALKSIERELVHTFADAVAAVAPQLKGTALLKPVTMSLFGMVNWHYLWFSDGGAMSRADYAELVTRLIADGARDLFARAPAPPTKRAAARRR</sequence>
<dbReference type="PANTHER" id="PTHR30055">
    <property type="entry name" value="HTH-TYPE TRANSCRIPTIONAL REGULATOR RUTR"/>
    <property type="match status" value="1"/>
</dbReference>
<evidence type="ECO:0000256" key="1">
    <source>
        <dbReference type="ARBA" id="ARBA00023015"/>
    </source>
</evidence>
<protein>
    <submittedName>
        <fullName evidence="6">TetR/AcrR family transcriptional regulator</fullName>
    </submittedName>
</protein>
<dbReference type="InterPro" id="IPR036271">
    <property type="entry name" value="Tet_transcr_reg_TetR-rel_C_sf"/>
</dbReference>
<comment type="caution">
    <text evidence="6">The sequence shown here is derived from an EMBL/GenBank/DDBJ whole genome shotgun (WGS) entry which is preliminary data.</text>
</comment>
<dbReference type="RefSeq" id="WP_184261386.1">
    <property type="nucleotide sequence ID" value="NZ_JACHIH010000033.1"/>
</dbReference>
<evidence type="ECO:0000313" key="6">
    <source>
        <dbReference type="EMBL" id="MBB5049301.1"/>
    </source>
</evidence>
<dbReference type="Pfam" id="PF00440">
    <property type="entry name" value="TetR_N"/>
    <property type="match status" value="1"/>
</dbReference>
<keyword evidence="1" id="KW-0805">Transcription regulation</keyword>
<dbReference type="PANTHER" id="PTHR30055:SF226">
    <property type="entry name" value="HTH-TYPE TRANSCRIPTIONAL REGULATOR PKSA"/>
    <property type="match status" value="1"/>
</dbReference>